<dbReference type="SUPFAM" id="SSF55486">
    <property type="entry name" value="Metalloproteases ('zincins'), catalytic domain"/>
    <property type="match status" value="1"/>
</dbReference>
<evidence type="ECO:0000313" key="11">
    <source>
        <dbReference type="Proteomes" id="UP001385951"/>
    </source>
</evidence>
<keyword evidence="6 8" id="KW-0482">Metalloprotease</keyword>
<evidence type="ECO:0000256" key="5">
    <source>
        <dbReference type="ARBA" id="ARBA00022833"/>
    </source>
</evidence>
<keyword evidence="4 8" id="KW-0378">Hydrolase</keyword>
<dbReference type="InterPro" id="IPR045090">
    <property type="entry name" value="Pept_M3A_M3B"/>
</dbReference>
<evidence type="ECO:0000256" key="8">
    <source>
        <dbReference type="RuleBase" id="RU003435"/>
    </source>
</evidence>
<comment type="cofactor">
    <cofactor evidence="8">
        <name>Zn(2+)</name>
        <dbReference type="ChEBI" id="CHEBI:29105"/>
    </cofactor>
    <text evidence="8">Binds 1 zinc ion.</text>
</comment>
<dbReference type="Proteomes" id="UP001385951">
    <property type="component" value="Unassembled WGS sequence"/>
</dbReference>
<dbReference type="PANTHER" id="PTHR11804:SF84">
    <property type="entry name" value="SACCHAROLYSIN"/>
    <property type="match status" value="1"/>
</dbReference>
<dbReference type="Pfam" id="PF01432">
    <property type="entry name" value="Peptidase_M3"/>
    <property type="match status" value="1"/>
</dbReference>
<dbReference type="InterPro" id="IPR024080">
    <property type="entry name" value="Neurolysin/TOP_N"/>
</dbReference>
<sequence length="756" mass="85351">MALSTRAGTMVAMPYMRKRTLLGFGALAAGLAMVHKTQLAGTSLGSMRLSGSTPHRLIYRSQSTLSTLFSSISSTSSHMATLTPPQASPKWTHTAQEILDGTKAEIANHKAAEDKVAALSPSECNFESVFLVLSQADTQFDVVTDPLGFYQNVATSKELRDASNEAEALVRDYSVESSMRLDVFKAKQAAEKNIKESGVKLTAEEQRLVEKSILDGTRAGLALPEKEREELMALQKEVSQASLEFSKNFNEEKGVITFTAEELKGVPHDVVSGYDIRTDDSGKQVYDVTYKTPDIFPIFKFAENPETRRLAFEGYEDRLTINVPILSKILELRRKICAILGYETWGDYKTEIKMVKNAKGVIDFLVDLEKKLLPTATKEIEVLLAMKKEEHAEKGLPFDGKLYIWDYRYYDRKYIEKTLDLDDTLVKEYFPVAVVVPAILDIYQNLLGVKFVEHKGETWHPEVQQFSVWEKDAKDESGFLGYCYLDLFPRESKYSHAAVWGILPGYEKTDGSRHYPLTAMVANLAKPTPSKPALMRHDDVTTFFHEMGHVFHGLLSRTKFSRFHGTRVARDFVEAPSQMLENWCWEPKVLEKMSSHYEKQVPLSGDLIEKIIKSRYVNVGLFYLRQIFFARYDIDVHTSKEAQDYTALWNTLREKISLVKGGRHTAGQGTFNHISGGYDAGYYGYTYSLVFASDMYATVFKPDPLDPKRGKLYRDKILLPGGSRDDIDGLNDFLGRPPNADAFIEEIFGTNKSSNL</sequence>
<dbReference type="InterPro" id="IPR024077">
    <property type="entry name" value="Neurolysin/TOP_dom2"/>
</dbReference>
<evidence type="ECO:0000256" key="4">
    <source>
        <dbReference type="ARBA" id="ARBA00022801"/>
    </source>
</evidence>
<protein>
    <recommendedName>
        <fullName evidence="9">Peptidase M3A/M3B catalytic domain-containing protein</fullName>
    </recommendedName>
</protein>
<dbReference type="GO" id="GO:0046872">
    <property type="term" value="F:metal ion binding"/>
    <property type="evidence" value="ECO:0007669"/>
    <property type="project" value="UniProtKB-UniRule"/>
</dbReference>
<dbReference type="CDD" id="cd06455">
    <property type="entry name" value="M3A_TOP"/>
    <property type="match status" value="1"/>
</dbReference>
<dbReference type="GO" id="GO:0006518">
    <property type="term" value="P:peptide metabolic process"/>
    <property type="evidence" value="ECO:0007669"/>
    <property type="project" value="TreeGrafter"/>
</dbReference>
<dbReference type="GO" id="GO:0004222">
    <property type="term" value="F:metalloendopeptidase activity"/>
    <property type="evidence" value="ECO:0007669"/>
    <property type="project" value="InterPro"/>
</dbReference>
<dbReference type="FunFam" id="3.40.390.10:FF:000006">
    <property type="entry name" value="Thimet oligopeptidase 1"/>
    <property type="match status" value="1"/>
</dbReference>
<reference evidence="10 11" key="1">
    <citation type="submission" date="2022-09" db="EMBL/GenBank/DDBJ databases">
        <authorList>
            <person name="Palmer J.M."/>
        </authorList>
    </citation>
    <scope>NUCLEOTIDE SEQUENCE [LARGE SCALE GENOMIC DNA]</scope>
    <source>
        <strain evidence="10 11">DSM 7382</strain>
    </source>
</reference>
<dbReference type="PANTHER" id="PTHR11804">
    <property type="entry name" value="PROTEASE M3 THIMET OLIGOPEPTIDASE-RELATED"/>
    <property type="match status" value="1"/>
</dbReference>
<accession>A0AAW0GJK2</accession>
<dbReference type="GO" id="GO:0005758">
    <property type="term" value="C:mitochondrial intermembrane space"/>
    <property type="evidence" value="ECO:0007669"/>
    <property type="project" value="TreeGrafter"/>
</dbReference>
<gene>
    <name evidence="10" type="ORF">QCA50_006702</name>
</gene>
<comment type="function">
    <text evidence="7">Cleaves proteins, imported into the mitochondrion, to their mature size. While most mitochondrial precursor proteins are processed to the mature form in one step by mitochondrial processing peptidase (MPP), the sequential cleavage by MIP of an octapeptide after initial processing by MPP is a required step for a subgroup of nuclear-encoded precursor proteins destined for the matrix or the inner membrane.</text>
</comment>
<name>A0AAW0GJK2_9APHY</name>
<keyword evidence="2 8" id="KW-0645">Protease</keyword>
<evidence type="ECO:0000256" key="2">
    <source>
        <dbReference type="ARBA" id="ARBA00022670"/>
    </source>
</evidence>
<dbReference type="Gene3D" id="1.10.1370.10">
    <property type="entry name" value="Neurolysin, domain 3"/>
    <property type="match status" value="1"/>
</dbReference>
<keyword evidence="5 8" id="KW-0862">Zinc</keyword>
<proteinExistence type="inferred from homology"/>
<dbReference type="EMBL" id="JASBNA010000007">
    <property type="protein sequence ID" value="KAK7690057.1"/>
    <property type="molecule type" value="Genomic_DNA"/>
</dbReference>
<feature type="domain" description="Peptidase M3A/M3B catalytic" evidence="9">
    <location>
        <begin position="301"/>
        <end position="746"/>
    </location>
</feature>
<dbReference type="AlphaFoldDB" id="A0AAW0GJK2"/>
<comment type="caution">
    <text evidence="10">The sequence shown here is derived from an EMBL/GenBank/DDBJ whole genome shotgun (WGS) entry which is preliminary data.</text>
</comment>
<evidence type="ECO:0000256" key="1">
    <source>
        <dbReference type="ARBA" id="ARBA00006040"/>
    </source>
</evidence>
<organism evidence="10 11">
    <name type="scientific">Cerrena zonata</name>
    <dbReference type="NCBI Taxonomy" id="2478898"/>
    <lineage>
        <taxon>Eukaryota</taxon>
        <taxon>Fungi</taxon>
        <taxon>Dikarya</taxon>
        <taxon>Basidiomycota</taxon>
        <taxon>Agaricomycotina</taxon>
        <taxon>Agaricomycetes</taxon>
        <taxon>Polyporales</taxon>
        <taxon>Cerrenaceae</taxon>
        <taxon>Cerrena</taxon>
    </lineage>
</organism>
<evidence type="ECO:0000256" key="7">
    <source>
        <dbReference type="ARBA" id="ARBA00025208"/>
    </source>
</evidence>
<keyword evidence="11" id="KW-1185">Reference proteome</keyword>
<evidence type="ECO:0000259" key="9">
    <source>
        <dbReference type="Pfam" id="PF01432"/>
    </source>
</evidence>
<dbReference type="InterPro" id="IPR001567">
    <property type="entry name" value="Pept_M3A_M3B_dom"/>
</dbReference>
<dbReference type="InterPro" id="IPR024079">
    <property type="entry name" value="MetalloPept_cat_dom_sf"/>
</dbReference>
<dbReference type="GO" id="GO:0006508">
    <property type="term" value="P:proteolysis"/>
    <property type="evidence" value="ECO:0007669"/>
    <property type="project" value="UniProtKB-KW"/>
</dbReference>
<evidence type="ECO:0000256" key="6">
    <source>
        <dbReference type="ARBA" id="ARBA00023049"/>
    </source>
</evidence>
<evidence type="ECO:0000313" key="10">
    <source>
        <dbReference type="EMBL" id="KAK7690057.1"/>
    </source>
</evidence>
<evidence type="ECO:0000256" key="3">
    <source>
        <dbReference type="ARBA" id="ARBA00022723"/>
    </source>
</evidence>
<keyword evidence="3 8" id="KW-0479">Metal-binding</keyword>
<dbReference type="Gene3D" id="3.40.390.10">
    <property type="entry name" value="Collagenase (Catalytic Domain)"/>
    <property type="match status" value="1"/>
</dbReference>
<comment type="similarity">
    <text evidence="1 8">Belongs to the peptidase M3 family.</text>
</comment>
<dbReference type="Gene3D" id="1.20.1050.40">
    <property type="entry name" value="Endopeptidase. Chain P, domain 1"/>
    <property type="match status" value="1"/>
</dbReference>